<name>A0AAN4VZI4_9BACT</name>
<comment type="caution">
    <text evidence="3">The sequence shown here is derived from an EMBL/GenBank/DDBJ whole genome shotgun (WGS) entry which is preliminary data.</text>
</comment>
<dbReference type="RefSeq" id="WP_338237360.1">
    <property type="nucleotide sequence ID" value="NZ_BQKE01000001.1"/>
</dbReference>
<organism evidence="3 4">
    <name type="scientific">Persicobacter diffluens</name>
    <dbReference type="NCBI Taxonomy" id="981"/>
    <lineage>
        <taxon>Bacteria</taxon>
        <taxon>Pseudomonadati</taxon>
        <taxon>Bacteroidota</taxon>
        <taxon>Cytophagia</taxon>
        <taxon>Cytophagales</taxon>
        <taxon>Persicobacteraceae</taxon>
        <taxon>Persicobacter</taxon>
    </lineage>
</organism>
<sequence>MKKPAILTLLTTLLCLTFAFAQDKQTVEVGNFDEIHVGGAYEVYFTTGGECKVSMEGRSQDLERTNIYTKGNKLKVQMKSGTNNTKTIKVYIQAPKVSALHISGASKFYTKNSIKSENVEVHVSGASTGKIELEGSHVNLHASGASNLMLVGKASTAEVHASGASNIKAQDFICEHVNTHLSGASNLSIHAEKSIEGKCSGAGNVRYAGSPSRVIVNTSGAGSVKKIR</sequence>
<dbReference type="Pfam" id="PF10988">
    <property type="entry name" value="DUF2807"/>
    <property type="match status" value="1"/>
</dbReference>
<evidence type="ECO:0000256" key="1">
    <source>
        <dbReference type="SAM" id="SignalP"/>
    </source>
</evidence>
<gene>
    <name evidence="3" type="ORF">PEDI_24880</name>
</gene>
<dbReference type="AlphaFoldDB" id="A0AAN4VZI4"/>
<dbReference type="EMBL" id="BQKE01000001">
    <property type="protein sequence ID" value="GJM61936.1"/>
    <property type="molecule type" value="Genomic_DNA"/>
</dbReference>
<evidence type="ECO:0000313" key="4">
    <source>
        <dbReference type="Proteomes" id="UP001310022"/>
    </source>
</evidence>
<dbReference type="InterPro" id="IPR021255">
    <property type="entry name" value="DUF2807"/>
</dbReference>
<dbReference type="PANTHER" id="PTHR39200:SF1">
    <property type="entry name" value="AUTO-TRANSPORTER ADHESIN HEAD GIN DOMAIN-CONTAINING PROTEIN-RELATED"/>
    <property type="match status" value="1"/>
</dbReference>
<accession>A0AAN4VZI4</accession>
<dbReference type="Proteomes" id="UP001310022">
    <property type="component" value="Unassembled WGS sequence"/>
</dbReference>
<evidence type="ECO:0000313" key="3">
    <source>
        <dbReference type="EMBL" id="GJM61936.1"/>
    </source>
</evidence>
<dbReference type="Gene3D" id="2.160.20.120">
    <property type="match status" value="1"/>
</dbReference>
<feature type="domain" description="Putative auto-transporter adhesin head GIN" evidence="2">
    <location>
        <begin position="31"/>
        <end position="211"/>
    </location>
</feature>
<evidence type="ECO:0000259" key="2">
    <source>
        <dbReference type="Pfam" id="PF10988"/>
    </source>
</evidence>
<reference evidence="3 4" key="1">
    <citation type="submission" date="2021-12" db="EMBL/GenBank/DDBJ databases">
        <title>Genome sequencing of bacteria with rrn-lacking chromosome and rrn-plasmid.</title>
        <authorList>
            <person name="Anda M."/>
            <person name="Iwasaki W."/>
        </authorList>
    </citation>
    <scope>NUCLEOTIDE SEQUENCE [LARGE SCALE GENOMIC DNA]</scope>
    <source>
        <strain evidence="3 4">NBRC 15940</strain>
    </source>
</reference>
<protein>
    <submittedName>
        <fullName evidence="3">DUF2807 domain-containing protein</fullName>
    </submittedName>
</protein>
<feature type="signal peptide" evidence="1">
    <location>
        <begin position="1"/>
        <end position="21"/>
    </location>
</feature>
<keyword evidence="1" id="KW-0732">Signal</keyword>
<proteinExistence type="predicted"/>
<feature type="chain" id="PRO_5042849626" evidence="1">
    <location>
        <begin position="22"/>
        <end position="228"/>
    </location>
</feature>
<keyword evidence="4" id="KW-1185">Reference proteome</keyword>
<dbReference type="PANTHER" id="PTHR39200">
    <property type="entry name" value="HYPOTHETICAL EXPORTED PROTEIN"/>
    <property type="match status" value="1"/>
</dbReference>